<dbReference type="Proteomes" id="UP000199287">
    <property type="component" value="Unassembled WGS sequence"/>
</dbReference>
<reference evidence="2" key="1">
    <citation type="submission" date="2016-10" db="EMBL/GenBank/DDBJ databases">
        <authorList>
            <person name="Varghese N."/>
            <person name="Submissions S."/>
        </authorList>
    </citation>
    <scope>NUCLEOTIDE SEQUENCE [LARGE SCALE GENOMIC DNA]</scope>
    <source>
        <strain evidence="2">Z-7934</strain>
    </source>
</reference>
<accession>A0A1I3AYY8</accession>
<evidence type="ECO:0000313" key="2">
    <source>
        <dbReference type="Proteomes" id="UP000199287"/>
    </source>
</evidence>
<evidence type="ECO:0000313" key="1">
    <source>
        <dbReference type="EMBL" id="SFH55295.1"/>
    </source>
</evidence>
<dbReference type="AlphaFoldDB" id="A0A1I3AYY8"/>
<sequence length="248" mass="28591">MKSMLGNSNMIKKVLRWLSKVAPGVYHVSPECLGNSKHSIDEMRKFSREPAFLRENIHTVLETIFYVRASFFRPKIGDIRIDQPPIIWHYNVTGPEAIIANEGNCGALSSLFNYLLKGKYKEVGFVACSDEEGGHVFNYVKHDNKYYFIDLLNYLYGSKAMEHSSTMIYEATSLEAYATYYQQRSEKKIKLMVSYQSDHVLPMGRKKNEPIMYFPVKSSINILLETPEGGIVARFHDEKTERFFVKKG</sequence>
<gene>
    <name evidence="1" type="ORF">SAMN05192551_101484</name>
</gene>
<proteinExistence type="predicted"/>
<dbReference type="RefSeq" id="WP_093369272.1">
    <property type="nucleotide sequence ID" value="NZ_FOQA01000001.1"/>
</dbReference>
<protein>
    <recommendedName>
        <fullName evidence="3">Transglutaminase-like superfamily protein</fullName>
    </recommendedName>
</protein>
<dbReference type="EMBL" id="FOQA01000001">
    <property type="protein sequence ID" value="SFH55295.1"/>
    <property type="molecule type" value="Genomic_DNA"/>
</dbReference>
<dbReference type="OrthoDB" id="1950130at2"/>
<name>A0A1I3AYY8_9FIRM</name>
<dbReference type="STRING" id="69895.SAMN05192551_101484"/>
<keyword evidence="2" id="KW-1185">Reference proteome</keyword>
<organism evidence="1 2">
    <name type="scientific">Tindallia magadiensis</name>
    <dbReference type="NCBI Taxonomy" id="69895"/>
    <lineage>
        <taxon>Bacteria</taxon>
        <taxon>Bacillati</taxon>
        <taxon>Bacillota</taxon>
        <taxon>Clostridia</taxon>
        <taxon>Peptostreptococcales</taxon>
        <taxon>Tindalliaceae</taxon>
        <taxon>Tindallia</taxon>
    </lineage>
</organism>
<evidence type="ECO:0008006" key="3">
    <source>
        <dbReference type="Google" id="ProtNLM"/>
    </source>
</evidence>